<proteinExistence type="predicted"/>
<dbReference type="AlphaFoldDB" id="Q47VL6"/>
<evidence type="ECO:0000256" key="1">
    <source>
        <dbReference type="SAM" id="Phobius"/>
    </source>
</evidence>
<dbReference type="RefSeq" id="WP_011045237.1">
    <property type="nucleotide sequence ID" value="NC_003910.7"/>
</dbReference>
<organism evidence="2 3">
    <name type="scientific">Colwellia psychrerythraea (strain 34H / ATCC BAA-681)</name>
    <name type="common">Vibrio psychroerythus</name>
    <dbReference type="NCBI Taxonomy" id="167879"/>
    <lineage>
        <taxon>Bacteria</taxon>
        <taxon>Pseudomonadati</taxon>
        <taxon>Pseudomonadota</taxon>
        <taxon>Gammaproteobacteria</taxon>
        <taxon>Alteromonadales</taxon>
        <taxon>Colwelliaceae</taxon>
        <taxon>Colwellia</taxon>
    </lineage>
</organism>
<dbReference type="EMBL" id="CP000083">
    <property type="protein sequence ID" value="AAZ26713.1"/>
    <property type="molecule type" value="Genomic_DNA"/>
</dbReference>
<dbReference type="Proteomes" id="UP000000547">
    <property type="component" value="Chromosome"/>
</dbReference>
<name>Q47VL6_COLP3</name>
<protein>
    <submittedName>
        <fullName evidence="2">Uncharacterized protein</fullName>
    </submittedName>
</protein>
<gene>
    <name evidence="2" type="ordered locus">CPS_4508</name>
</gene>
<reference evidence="2" key="1">
    <citation type="journal article" date="2005" name="Proc. Natl. Acad. Sci. U.S.A.">
        <title>The psychrophilic lifestyle as revealed by the genome sequence of Colwellia psychrerythraea 34H through genomic and proteomic analyses.</title>
        <authorList>
            <person name="Methe B.A."/>
            <person name="Nelson K.E."/>
            <person name="Deming J.W."/>
            <person name="Momen B."/>
            <person name="Melamud E."/>
            <person name="Zhang X."/>
            <person name="Moult J."/>
            <person name="Madupu R."/>
            <person name="Nelson W.C."/>
            <person name="Dodson R.J."/>
            <person name="Brinkac L.M."/>
            <person name="Daugherty S.C."/>
            <person name="Durkin A.S."/>
            <person name="DeBoy R.T."/>
            <person name="Kolonay J.F."/>
            <person name="Sullivan S.A."/>
            <person name="Zhou L."/>
            <person name="Davidsen T.M."/>
            <person name="Wu M."/>
            <person name="Huston A.L."/>
            <person name="Lewis M."/>
            <person name="Weaver B."/>
            <person name="Weidman J.F."/>
            <person name="Khouri H."/>
            <person name="Utterback T.R."/>
            <person name="Feldblyum T.V."/>
            <person name="Fraser C.M."/>
        </authorList>
    </citation>
    <scope>NUCLEOTIDE SEQUENCE [LARGE SCALE GENOMIC DNA]</scope>
    <source>
        <strain evidence="2">34H</strain>
    </source>
</reference>
<dbReference type="HOGENOM" id="CLU_2859994_0_0_6"/>
<evidence type="ECO:0000313" key="2">
    <source>
        <dbReference type="EMBL" id="AAZ26713.1"/>
    </source>
</evidence>
<evidence type="ECO:0000313" key="3">
    <source>
        <dbReference type="Proteomes" id="UP000000547"/>
    </source>
</evidence>
<keyword evidence="1" id="KW-1133">Transmembrane helix</keyword>
<feature type="transmembrane region" description="Helical" evidence="1">
    <location>
        <begin position="12"/>
        <end position="32"/>
    </location>
</feature>
<keyword evidence="1" id="KW-0812">Transmembrane</keyword>
<keyword evidence="1" id="KW-0472">Membrane</keyword>
<accession>Q47VL6</accession>
<sequence length="64" mass="6805">MRELNVNEIKEVNGGIVHLLGFALAFAGSAGARTLGGYLLRRASLGLATYGLVEHVWGGHKNNN</sequence>
<dbReference type="KEGG" id="cps:CPS_4508"/>